<dbReference type="EMBL" id="LWAE01000010">
    <property type="protein sequence ID" value="KZL89164.1"/>
    <property type="molecule type" value="Genomic_DNA"/>
</dbReference>
<sequence>MHLKNQYNIDQDAIDLLVSRFKLILEEDPTYVFHYDAEYWAKYIAESSGLINKRAYA</sequence>
<accession>A0A162QYQ7</accession>
<dbReference type="PATRIC" id="fig|1121326.3.peg.5447"/>
<keyword evidence="2" id="KW-1185">Reference proteome</keyword>
<evidence type="ECO:0000313" key="2">
    <source>
        <dbReference type="Proteomes" id="UP000076603"/>
    </source>
</evidence>
<reference evidence="1 2" key="1">
    <citation type="submission" date="2016-04" db="EMBL/GenBank/DDBJ databases">
        <title>Genome sequence of Clostridium magnum DSM 2767.</title>
        <authorList>
            <person name="Poehlein A."/>
            <person name="Uhlig R."/>
            <person name="Fischer R."/>
            <person name="Bahl H."/>
            <person name="Daniel R."/>
        </authorList>
    </citation>
    <scope>NUCLEOTIDE SEQUENCE [LARGE SCALE GENOMIC DNA]</scope>
    <source>
        <strain evidence="1 2">DSM 2767</strain>
    </source>
</reference>
<dbReference type="Proteomes" id="UP000076603">
    <property type="component" value="Unassembled WGS sequence"/>
</dbReference>
<proteinExistence type="predicted"/>
<dbReference type="AlphaFoldDB" id="A0A162QYQ7"/>
<organism evidence="1 2">
    <name type="scientific">Clostridium magnum DSM 2767</name>
    <dbReference type="NCBI Taxonomy" id="1121326"/>
    <lineage>
        <taxon>Bacteria</taxon>
        <taxon>Bacillati</taxon>
        <taxon>Bacillota</taxon>
        <taxon>Clostridia</taxon>
        <taxon>Eubacteriales</taxon>
        <taxon>Clostridiaceae</taxon>
        <taxon>Clostridium</taxon>
    </lineage>
</organism>
<dbReference type="OrthoDB" id="2973180at2"/>
<name>A0A162QYQ7_9CLOT</name>
<comment type="caution">
    <text evidence="1">The sequence shown here is derived from an EMBL/GenBank/DDBJ whole genome shotgun (WGS) entry which is preliminary data.</text>
</comment>
<protein>
    <submittedName>
        <fullName evidence="1">Uncharacterized protein</fullName>
    </submittedName>
</protein>
<evidence type="ECO:0000313" key="1">
    <source>
        <dbReference type="EMBL" id="KZL89164.1"/>
    </source>
</evidence>
<dbReference type="RefSeq" id="WP_161487033.1">
    <property type="nucleotide sequence ID" value="NZ_FQXL01000050.1"/>
</dbReference>
<gene>
    <name evidence="1" type="ORF">CLMAG_53820</name>
</gene>